<feature type="region of interest" description="Disordered" evidence="5">
    <location>
        <begin position="39"/>
        <end position="70"/>
    </location>
</feature>
<keyword evidence="8" id="KW-1185">Reference proteome</keyword>
<keyword evidence="3 6" id="KW-1133">Transmembrane helix</keyword>
<dbReference type="InterPro" id="IPR052962">
    <property type="entry name" value="AA_Transporter_AGT"/>
</dbReference>
<keyword evidence="4 6" id="KW-0472">Membrane</keyword>
<feature type="transmembrane region" description="Helical" evidence="6">
    <location>
        <begin position="194"/>
        <end position="212"/>
    </location>
</feature>
<sequence>MLVPDIAGCYVLSQANDYYCKWMARVRVSLMPARAGHNGVTTAGGQGKEGTVTGTLPRPDRAGVSPDDDRRLHRSLGTASLSAITLSSVIGSGWLFAAYNAAKVAGPAALLSWLITGVATLLVSLVFIDLAFRRPLSGGNVRWPQLASGPLVGAVIGWAVFLQAVYAGPSESTALAQYAAKWIPGLVENETLTLFGRLFAVAVLGMFFYVNMFGVRFIAKVNNVVTVVKVAVPLLTVVLLLASGFDTTNYDVGGGFAPYGVSAALTAVVGSGLVYSFTGINAAAVLSGEASDARKTVPRATFIALALAFAIYFGLQLAMLFTMPTDQLSGGWHGINFKSPLAELASLIGLVWLSWLLLADAVFSPAGSMLVSAGVKGRYTYGAAQNGILPRFFAGVHERSGIPRRALLLNLSLGAVIILLFGDWKSIASSLSFYYGLSYAAVSIAVCVWHAAEPSSGWLGRWSPAVGATSFVLSGLILYWSGWEKVRVAMPLLLLGFLIYLWRARRGGAPGFNGVWLVVLLVALTGVSAVGSFGGTGTLAAPLDSVLVAIICGIGVWFGRRSGLAWRKTQQHEEA</sequence>
<feature type="transmembrane region" description="Helical" evidence="6">
    <location>
        <begin position="224"/>
        <end position="245"/>
    </location>
</feature>
<dbReference type="PANTHER" id="PTHR47547:SF1">
    <property type="entry name" value="ASPARTATE-PROTON SYMPORTER"/>
    <property type="match status" value="1"/>
</dbReference>
<protein>
    <submittedName>
        <fullName evidence="7">Amino acid/polyamine/organocation transporter, APC superfamily</fullName>
    </submittedName>
</protein>
<feature type="transmembrane region" description="Helical" evidence="6">
    <location>
        <begin position="407"/>
        <end position="427"/>
    </location>
</feature>
<dbReference type="InterPro" id="IPR002293">
    <property type="entry name" value="AA/rel_permease1"/>
</dbReference>
<feature type="transmembrane region" description="Helical" evidence="6">
    <location>
        <begin position="144"/>
        <end position="166"/>
    </location>
</feature>
<dbReference type="STRING" id="418495.SAMN05216215_102332"/>
<gene>
    <name evidence="7" type="ORF">SAMN05216215_102332</name>
</gene>
<feature type="transmembrane region" description="Helical" evidence="6">
    <location>
        <begin position="459"/>
        <end position="480"/>
    </location>
</feature>
<feature type="transmembrane region" description="Helical" evidence="6">
    <location>
        <begin position="486"/>
        <end position="502"/>
    </location>
</feature>
<feature type="transmembrane region" description="Helical" evidence="6">
    <location>
        <begin position="79"/>
        <end position="99"/>
    </location>
</feature>
<dbReference type="PANTHER" id="PTHR47547">
    <property type="match status" value="1"/>
</dbReference>
<feature type="transmembrane region" description="Helical" evidence="6">
    <location>
        <begin position="341"/>
        <end position="363"/>
    </location>
</feature>
<dbReference type="EMBL" id="FNOK01000023">
    <property type="protein sequence ID" value="SDY28094.1"/>
    <property type="molecule type" value="Genomic_DNA"/>
</dbReference>
<proteinExistence type="predicted"/>
<reference evidence="8" key="1">
    <citation type="submission" date="2016-10" db="EMBL/GenBank/DDBJ databases">
        <authorList>
            <person name="Varghese N."/>
            <person name="Submissions S."/>
        </authorList>
    </citation>
    <scope>NUCLEOTIDE SEQUENCE [LARGE SCALE GENOMIC DNA]</scope>
    <source>
        <strain evidence="8">CGMCC 4.3530</strain>
    </source>
</reference>
<name>A0A1H3IMQ0_9PSEU</name>
<evidence type="ECO:0000256" key="6">
    <source>
        <dbReference type="SAM" id="Phobius"/>
    </source>
</evidence>
<evidence type="ECO:0000313" key="8">
    <source>
        <dbReference type="Proteomes" id="UP000199529"/>
    </source>
</evidence>
<feature type="transmembrane region" description="Helical" evidence="6">
    <location>
        <begin position="300"/>
        <end position="321"/>
    </location>
</feature>
<feature type="transmembrane region" description="Helical" evidence="6">
    <location>
        <begin position="539"/>
        <end position="558"/>
    </location>
</feature>
<dbReference type="AlphaFoldDB" id="A0A1H3IMQ0"/>
<dbReference type="Pfam" id="PF13520">
    <property type="entry name" value="AA_permease_2"/>
    <property type="match status" value="1"/>
</dbReference>
<feature type="transmembrane region" description="Helical" evidence="6">
    <location>
        <begin position="433"/>
        <end position="452"/>
    </location>
</feature>
<evidence type="ECO:0000256" key="2">
    <source>
        <dbReference type="ARBA" id="ARBA00022692"/>
    </source>
</evidence>
<dbReference type="Proteomes" id="UP000199529">
    <property type="component" value="Unassembled WGS sequence"/>
</dbReference>
<comment type="subcellular location">
    <subcellularLocation>
        <location evidence="1">Membrane</location>
        <topology evidence="1">Multi-pass membrane protein</topology>
    </subcellularLocation>
</comment>
<evidence type="ECO:0000256" key="1">
    <source>
        <dbReference type="ARBA" id="ARBA00004141"/>
    </source>
</evidence>
<feature type="transmembrane region" description="Helical" evidence="6">
    <location>
        <begin position="514"/>
        <end position="533"/>
    </location>
</feature>
<organism evidence="7 8">
    <name type="scientific">Saccharopolyspora shandongensis</name>
    <dbReference type="NCBI Taxonomy" id="418495"/>
    <lineage>
        <taxon>Bacteria</taxon>
        <taxon>Bacillati</taxon>
        <taxon>Actinomycetota</taxon>
        <taxon>Actinomycetes</taxon>
        <taxon>Pseudonocardiales</taxon>
        <taxon>Pseudonocardiaceae</taxon>
        <taxon>Saccharopolyspora</taxon>
    </lineage>
</organism>
<evidence type="ECO:0000256" key="4">
    <source>
        <dbReference type="ARBA" id="ARBA00023136"/>
    </source>
</evidence>
<feature type="transmembrane region" description="Helical" evidence="6">
    <location>
        <begin position="265"/>
        <end position="288"/>
    </location>
</feature>
<evidence type="ECO:0000256" key="5">
    <source>
        <dbReference type="SAM" id="MobiDB-lite"/>
    </source>
</evidence>
<dbReference type="GO" id="GO:0022857">
    <property type="term" value="F:transmembrane transporter activity"/>
    <property type="evidence" value="ECO:0007669"/>
    <property type="project" value="InterPro"/>
</dbReference>
<accession>A0A1H3IMQ0</accession>
<evidence type="ECO:0000256" key="3">
    <source>
        <dbReference type="ARBA" id="ARBA00022989"/>
    </source>
</evidence>
<keyword evidence="2 6" id="KW-0812">Transmembrane</keyword>
<dbReference type="GO" id="GO:0016020">
    <property type="term" value="C:membrane"/>
    <property type="evidence" value="ECO:0007669"/>
    <property type="project" value="UniProtKB-SubCell"/>
</dbReference>
<feature type="transmembrane region" description="Helical" evidence="6">
    <location>
        <begin position="111"/>
        <end position="132"/>
    </location>
</feature>
<dbReference type="Gene3D" id="1.20.1740.10">
    <property type="entry name" value="Amino acid/polyamine transporter I"/>
    <property type="match status" value="1"/>
</dbReference>
<evidence type="ECO:0000313" key="7">
    <source>
        <dbReference type="EMBL" id="SDY28094.1"/>
    </source>
</evidence>